<feature type="region of interest" description="Disordered" evidence="1">
    <location>
        <begin position="133"/>
        <end position="161"/>
    </location>
</feature>
<dbReference type="EMBL" id="CAJNNV010028308">
    <property type="protein sequence ID" value="CAE8624072.1"/>
    <property type="molecule type" value="Genomic_DNA"/>
</dbReference>
<feature type="region of interest" description="Disordered" evidence="1">
    <location>
        <begin position="51"/>
        <end position="71"/>
    </location>
</feature>
<accession>A0A813GAH5</accession>
<feature type="domain" description="Small ribosomal subunit protein mS35 mitochondrial conserved" evidence="2">
    <location>
        <begin position="196"/>
        <end position="264"/>
    </location>
</feature>
<dbReference type="OrthoDB" id="5307821at2759"/>
<protein>
    <recommendedName>
        <fullName evidence="2">Small ribosomal subunit protein mS35 mitochondrial conserved domain-containing protein</fullName>
    </recommendedName>
</protein>
<name>A0A813GAH5_POLGL</name>
<keyword evidence="4" id="KW-1185">Reference proteome</keyword>
<gene>
    <name evidence="3" type="ORF">PGLA1383_LOCUS41264</name>
</gene>
<dbReference type="Pfam" id="PF10213">
    <property type="entry name" value="MRP-S28"/>
    <property type="match status" value="1"/>
</dbReference>
<organism evidence="3 4">
    <name type="scientific">Polarella glacialis</name>
    <name type="common">Dinoflagellate</name>
    <dbReference type="NCBI Taxonomy" id="89957"/>
    <lineage>
        <taxon>Eukaryota</taxon>
        <taxon>Sar</taxon>
        <taxon>Alveolata</taxon>
        <taxon>Dinophyceae</taxon>
        <taxon>Suessiales</taxon>
        <taxon>Suessiaceae</taxon>
        <taxon>Polarella</taxon>
    </lineage>
</organism>
<feature type="compositionally biased region" description="Basic and acidic residues" evidence="1">
    <location>
        <begin position="133"/>
        <end position="142"/>
    </location>
</feature>
<dbReference type="OMA" id="RSHANTM"/>
<feature type="compositionally biased region" description="Polar residues" evidence="1">
    <location>
        <begin position="148"/>
        <end position="158"/>
    </location>
</feature>
<sequence>MWRSSFGSILRSSGATAARAAGPPGFTGAFLPELEPAGLLAPLQVRWAKKGKRKKLPKRGDRTAELQAASGGAKERIFDNVMEPETTYQMSLTVKQHMRGIMSDGRHNARRKKDLTRYTNYRVARIAGLTHDRPQEETDRRGFVSPLTDLQDSSNLPRSANHRRFSYPHTLSYKVYWGPPSVQDTPNEYEGSMVGCTVSVRLSDLPLTQRQKERLIDIVGQDRIDEETGVFALEADTFLERNQNAALLGDMMEQLLREAKLADDLIPSSEFDGADYGAPGTRPVE</sequence>
<reference evidence="3" key="1">
    <citation type="submission" date="2021-02" db="EMBL/GenBank/DDBJ databases">
        <authorList>
            <person name="Dougan E. K."/>
            <person name="Rhodes N."/>
            <person name="Thang M."/>
            <person name="Chan C."/>
        </authorList>
    </citation>
    <scope>NUCLEOTIDE SEQUENCE</scope>
</reference>
<dbReference type="AlphaFoldDB" id="A0A813GAH5"/>
<proteinExistence type="predicted"/>
<dbReference type="Proteomes" id="UP000654075">
    <property type="component" value="Unassembled WGS sequence"/>
</dbReference>
<evidence type="ECO:0000313" key="4">
    <source>
        <dbReference type="Proteomes" id="UP000654075"/>
    </source>
</evidence>
<comment type="caution">
    <text evidence="3">The sequence shown here is derived from an EMBL/GenBank/DDBJ whole genome shotgun (WGS) entry which is preliminary data.</text>
</comment>
<evidence type="ECO:0000313" key="3">
    <source>
        <dbReference type="EMBL" id="CAE8624072.1"/>
    </source>
</evidence>
<evidence type="ECO:0000256" key="1">
    <source>
        <dbReference type="SAM" id="MobiDB-lite"/>
    </source>
</evidence>
<evidence type="ECO:0000259" key="2">
    <source>
        <dbReference type="Pfam" id="PF10213"/>
    </source>
</evidence>
<dbReference type="InterPro" id="IPR019349">
    <property type="entry name" value="Ribosomal_mS35_mit"/>
</dbReference>